<evidence type="ECO:0000256" key="10">
    <source>
        <dbReference type="ARBA" id="ARBA00022723"/>
    </source>
</evidence>
<accession>A0A8J7K937</accession>
<evidence type="ECO:0000256" key="1">
    <source>
        <dbReference type="ARBA" id="ARBA00000624"/>
    </source>
</evidence>
<evidence type="ECO:0000256" key="14">
    <source>
        <dbReference type="ARBA" id="ARBA00023304"/>
    </source>
</evidence>
<dbReference type="EMBL" id="JADEYS010000002">
    <property type="protein sequence ID" value="MBE9396211.1"/>
    <property type="molecule type" value="Genomic_DNA"/>
</dbReference>
<dbReference type="PANTHER" id="PTHR42979">
    <property type="entry name" value="3-ISOPROPYLMALATE DEHYDROGENASE"/>
    <property type="match status" value="1"/>
</dbReference>
<evidence type="ECO:0000256" key="8">
    <source>
        <dbReference type="ARBA" id="ARBA00022490"/>
    </source>
</evidence>
<evidence type="ECO:0000313" key="18">
    <source>
        <dbReference type="EMBL" id="MBE9396211.1"/>
    </source>
</evidence>
<comment type="caution">
    <text evidence="18">The sequence shown here is derived from an EMBL/GenBank/DDBJ whole genome shotgun (WGS) entry which is preliminary data.</text>
</comment>
<evidence type="ECO:0000256" key="2">
    <source>
        <dbReference type="ARBA" id="ARBA00001936"/>
    </source>
</evidence>
<feature type="binding site" evidence="15">
    <location>
        <begin position="76"/>
        <end position="89"/>
    </location>
    <ligand>
        <name>NAD(+)</name>
        <dbReference type="ChEBI" id="CHEBI:57540"/>
    </ligand>
</feature>
<comment type="pathway">
    <text evidence="4 15 16">Amino-acid biosynthesis; L-leucine biosynthesis; L-leucine from 3-methyl-2-oxobutanoate: step 3/4.</text>
</comment>
<evidence type="ECO:0000256" key="3">
    <source>
        <dbReference type="ARBA" id="ARBA00004496"/>
    </source>
</evidence>
<feature type="binding site" evidence="15">
    <location>
        <position position="135"/>
    </location>
    <ligand>
        <name>substrate</name>
    </ligand>
</feature>
<dbReference type="SMART" id="SM01329">
    <property type="entry name" value="Iso_dh"/>
    <property type="match status" value="1"/>
</dbReference>
<evidence type="ECO:0000256" key="5">
    <source>
        <dbReference type="ARBA" id="ARBA00008319"/>
    </source>
</evidence>
<keyword evidence="10 15" id="KW-0479">Metal-binding</keyword>
<gene>
    <name evidence="15 18" type="primary">leuB</name>
    <name evidence="18" type="ORF">IOQ59_02925</name>
</gene>
<feature type="domain" description="Isopropylmalate dehydrogenase-like" evidence="17">
    <location>
        <begin position="4"/>
        <end position="354"/>
    </location>
</feature>
<dbReference type="PROSITE" id="PS00470">
    <property type="entry name" value="IDH_IMDH"/>
    <property type="match status" value="1"/>
</dbReference>
<proteinExistence type="inferred from homology"/>
<feature type="binding site" evidence="15">
    <location>
        <position position="253"/>
    </location>
    <ligand>
        <name>Mg(2+)</name>
        <dbReference type="ChEBI" id="CHEBI:18420"/>
    </ligand>
</feature>
<dbReference type="Pfam" id="PF00180">
    <property type="entry name" value="Iso_dh"/>
    <property type="match status" value="1"/>
</dbReference>
<dbReference type="NCBIfam" id="TIGR00169">
    <property type="entry name" value="leuB"/>
    <property type="match status" value="1"/>
</dbReference>
<comment type="catalytic activity">
    <reaction evidence="1 15 16">
        <text>(2R,3S)-3-isopropylmalate + NAD(+) = 4-methyl-2-oxopentanoate + CO2 + NADH</text>
        <dbReference type="Rhea" id="RHEA:32271"/>
        <dbReference type="ChEBI" id="CHEBI:16526"/>
        <dbReference type="ChEBI" id="CHEBI:17865"/>
        <dbReference type="ChEBI" id="CHEBI:35121"/>
        <dbReference type="ChEBI" id="CHEBI:57540"/>
        <dbReference type="ChEBI" id="CHEBI:57945"/>
        <dbReference type="EC" id="1.1.1.85"/>
    </reaction>
</comment>
<comment type="cofactor">
    <cofactor evidence="15 16">
        <name>Mg(2+)</name>
        <dbReference type="ChEBI" id="CHEBI:18420"/>
    </cofactor>
    <cofactor evidence="15 16">
        <name>Mn(2+)</name>
        <dbReference type="ChEBI" id="CHEBI:29035"/>
    </cofactor>
    <text evidence="15 16">Binds 1 Mg(2+) or Mn(2+) ion per subunit.</text>
</comment>
<keyword evidence="7 15" id="KW-0432">Leucine biosynthesis</keyword>
<evidence type="ECO:0000256" key="7">
    <source>
        <dbReference type="ARBA" id="ARBA00022430"/>
    </source>
</evidence>
<dbReference type="FunFam" id="3.40.718.10:FF:000028">
    <property type="entry name" value="3-isopropylmalate dehydrogenase"/>
    <property type="match status" value="1"/>
</dbReference>
<evidence type="ECO:0000256" key="12">
    <source>
        <dbReference type="ARBA" id="ARBA00023002"/>
    </source>
</evidence>
<keyword evidence="11 15" id="KW-0460">Magnesium</keyword>
<feature type="binding site" evidence="15">
    <location>
        <begin position="283"/>
        <end position="295"/>
    </location>
    <ligand>
        <name>NAD(+)</name>
        <dbReference type="ChEBI" id="CHEBI:57540"/>
    </ligand>
</feature>
<comment type="similarity">
    <text evidence="5 15">Belongs to the isocitrate and isopropylmalate dehydrogenases family. LeuB type 1 subfamily.</text>
</comment>
<evidence type="ECO:0000256" key="15">
    <source>
        <dbReference type="HAMAP-Rule" id="MF_01033"/>
    </source>
</evidence>
<feature type="binding site" evidence="15">
    <location>
        <position position="225"/>
    </location>
    <ligand>
        <name>substrate</name>
    </ligand>
</feature>
<evidence type="ECO:0000256" key="4">
    <source>
        <dbReference type="ARBA" id="ARBA00004762"/>
    </source>
</evidence>
<dbReference type="GO" id="GO:0000287">
    <property type="term" value="F:magnesium ion binding"/>
    <property type="evidence" value="ECO:0007669"/>
    <property type="project" value="InterPro"/>
</dbReference>
<dbReference type="GO" id="GO:0009098">
    <property type="term" value="P:L-leucine biosynthetic process"/>
    <property type="evidence" value="ECO:0007669"/>
    <property type="project" value="UniProtKB-UniRule"/>
</dbReference>
<keyword evidence="19" id="KW-1185">Reference proteome</keyword>
<evidence type="ECO:0000313" key="19">
    <source>
        <dbReference type="Proteomes" id="UP000640333"/>
    </source>
</evidence>
<dbReference type="EC" id="1.1.1.85" evidence="15"/>
<comment type="subcellular location">
    <subcellularLocation>
        <location evidence="3 15">Cytoplasm</location>
    </subcellularLocation>
</comment>
<dbReference type="UniPathway" id="UPA00048">
    <property type="reaction ID" value="UER00072"/>
</dbReference>
<feature type="binding site" evidence="15">
    <location>
        <position position="249"/>
    </location>
    <ligand>
        <name>Mg(2+)</name>
        <dbReference type="ChEBI" id="CHEBI:18420"/>
    </ligand>
</feature>
<dbReference type="SUPFAM" id="SSF53659">
    <property type="entry name" value="Isocitrate/Isopropylmalate dehydrogenase-like"/>
    <property type="match status" value="1"/>
</dbReference>
<evidence type="ECO:0000256" key="13">
    <source>
        <dbReference type="ARBA" id="ARBA00023027"/>
    </source>
</evidence>
<dbReference type="GO" id="GO:0051287">
    <property type="term" value="F:NAD binding"/>
    <property type="evidence" value="ECO:0007669"/>
    <property type="project" value="InterPro"/>
</dbReference>
<comment type="cofactor">
    <cofactor evidence="2">
        <name>Mn(2+)</name>
        <dbReference type="ChEBI" id="CHEBI:29035"/>
    </cofactor>
</comment>
<sequence length="360" mass="38579">MSKKVLLLPGDGIGPEIAAEARKVLDLVNDQFSLGLEMDDALVGGAAIDAEGDALPTTTWEKVEAADAILLGAVGGPKWDTLPPSERPEKGGLLKIRAQLDLFGNLRPAILYPQLAHASTLKEDVVSGLDILIVRELTGGIYFGEPRGIKTKENGVREGYNTYVYDEEQIRRIGRVAFEAAMKRGKRLCSVDKANVLEVTMLWREVMEDLSKEYPEVELSHMYVDNAAMQLVRAPKQFDVIVTGNMFGDILSDAAAMLTGSIGMLPSASLDVNGKGMYEPCHGSAPDIAGQGIANPLAMIISAAMMLRHSLGMEAPAAKIEAAVDVVLDQGLRTGDIWSEGMQKVSTVEMGDAVVAALKS</sequence>
<keyword evidence="14 15" id="KW-0100">Branched-chain amino acid biosynthesis</keyword>
<dbReference type="Gene3D" id="3.40.718.10">
    <property type="entry name" value="Isopropylmalate Dehydrogenase"/>
    <property type="match status" value="1"/>
</dbReference>
<evidence type="ECO:0000256" key="11">
    <source>
        <dbReference type="ARBA" id="ARBA00022842"/>
    </source>
</evidence>
<feature type="site" description="Important for catalysis" evidence="15">
    <location>
        <position position="193"/>
    </location>
</feature>
<protein>
    <recommendedName>
        <fullName evidence="15">3-isopropylmalate dehydrogenase</fullName>
        <ecNumber evidence="15">1.1.1.85</ecNumber>
    </recommendedName>
    <alternativeName>
        <fullName evidence="15">3-IPM-DH</fullName>
    </alternativeName>
    <alternativeName>
        <fullName evidence="15">Beta-IPM dehydrogenase</fullName>
        <shortName evidence="15">IMDH</shortName>
    </alternativeName>
</protein>
<keyword evidence="9 15" id="KW-0028">Amino-acid biosynthesis</keyword>
<feature type="binding site" evidence="15">
    <location>
        <position position="97"/>
    </location>
    <ligand>
        <name>substrate</name>
    </ligand>
</feature>
<comment type="subunit">
    <text evidence="6 15 16">Homodimer.</text>
</comment>
<dbReference type="InterPro" id="IPR019818">
    <property type="entry name" value="IsoCit/isopropylmalate_DH_CS"/>
</dbReference>
<evidence type="ECO:0000256" key="6">
    <source>
        <dbReference type="ARBA" id="ARBA00011738"/>
    </source>
</evidence>
<comment type="function">
    <text evidence="15 16">Catalyzes the oxidation of 3-carboxy-2-hydroxy-4-methylpentanoate (3-isopropylmalate) to 3-carboxy-4-methyl-2-oxopentanoate. The product decarboxylates to 4-methyl-2 oxopentanoate.</text>
</comment>
<dbReference type="GO" id="GO:0003862">
    <property type="term" value="F:3-isopropylmalate dehydrogenase activity"/>
    <property type="evidence" value="ECO:0007669"/>
    <property type="project" value="UniProtKB-UniRule"/>
</dbReference>
<keyword evidence="13 15" id="KW-0520">NAD</keyword>
<reference evidence="18" key="1">
    <citation type="submission" date="2020-10" db="EMBL/GenBank/DDBJ databases">
        <title>Bacterium isolated from coastal waters sediment.</title>
        <authorList>
            <person name="Chen R.-J."/>
            <person name="Lu D.-C."/>
            <person name="Zhu K.-L."/>
            <person name="Du Z.-J."/>
        </authorList>
    </citation>
    <scope>NUCLEOTIDE SEQUENCE</scope>
    <source>
        <strain evidence="18">N1Y112</strain>
    </source>
</reference>
<dbReference type="RefSeq" id="WP_193951762.1">
    <property type="nucleotide sequence ID" value="NZ_JADEYS010000002.1"/>
</dbReference>
<evidence type="ECO:0000259" key="17">
    <source>
        <dbReference type="SMART" id="SM01329"/>
    </source>
</evidence>
<dbReference type="PANTHER" id="PTHR42979:SF1">
    <property type="entry name" value="3-ISOPROPYLMALATE DEHYDROGENASE"/>
    <property type="match status" value="1"/>
</dbReference>
<dbReference type="HAMAP" id="MF_01033">
    <property type="entry name" value="LeuB_type1"/>
    <property type="match status" value="1"/>
</dbReference>
<evidence type="ECO:0000256" key="9">
    <source>
        <dbReference type="ARBA" id="ARBA00022605"/>
    </source>
</evidence>
<keyword evidence="8 15" id="KW-0963">Cytoplasm</keyword>
<dbReference type="AlphaFoldDB" id="A0A8J7K937"/>
<organism evidence="18 19">
    <name type="scientific">Pontibacterium sinense</name>
    <dbReference type="NCBI Taxonomy" id="2781979"/>
    <lineage>
        <taxon>Bacteria</taxon>
        <taxon>Pseudomonadati</taxon>
        <taxon>Pseudomonadota</taxon>
        <taxon>Gammaproteobacteria</taxon>
        <taxon>Oceanospirillales</taxon>
        <taxon>Oceanospirillaceae</taxon>
        <taxon>Pontibacterium</taxon>
    </lineage>
</organism>
<feature type="binding site" evidence="15">
    <location>
        <position position="107"/>
    </location>
    <ligand>
        <name>substrate</name>
    </ligand>
</feature>
<dbReference type="GO" id="GO:0005829">
    <property type="term" value="C:cytosol"/>
    <property type="evidence" value="ECO:0007669"/>
    <property type="project" value="TreeGrafter"/>
</dbReference>
<feature type="site" description="Important for catalysis" evidence="15">
    <location>
        <position position="142"/>
    </location>
</feature>
<keyword evidence="12 15" id="KW-0560">Oxidoreductase</keyword>
<dbReference type="InterPro" id="IPR004429">
    <property type="entry name" value="Isopropylmalate_DH"/>
</dbReference>
<keyword evidence="15" id="KW-0464">Manganese</keyword>
<dbReference type="InterPro" id="IPR024084">
    <property type="entry name" value="IsoPropMal-DH-like_dom"/>
</dbReference>
<feature type="binding site" evidence="15">
    <location>
        <position position="225"/>
    </location>
    <ligand>
        <name>Mg(2+)</name>
        <dbReference type="ChEBI" id="CHEBI:18420"/>
    </ligand>
</feature>
<name>A0A8J7K937_9GAMM</name>
<evidence type="ECO:0000256" key="16">
    <source>
        <dbReference type="RuleBase" id="RU004445"/>
    </source>
</evidence>
<dbReference type="Proteomes" id="UP000640333">
    <property type="component" value="Unassembled WGS sequence"/>
</dbReference>